<dbReference type="GO" id="GO:0000160">
    <property type="term" value="P:phosphorelay signal transduction system"/>
    <property type="evidence" value="ECO:0007669"/>
    <property type="project" value="InterPro"/>
</dbReference>
<feature type="modified residue" description="4-aspartylphosphate" evidence="5">
    <location>
        <position position="54"/>
    </location>
</feature>
<keyword evidence="1 5" id="KW-0597">Phosphoprotein</keyword>
<dbReference type="CDD" id="cd06170">
    <property type="entry name" value="LuxR_C_like"/>
    <property type="match status" value="1"/>
</dbReference>
<name>A0A5N1JJF2_9BACT</name>
<evidence type="ECO:0000313" key="8">
    <source>
        <dbReference type="EMBL" id="KAA9355272.1"/>
    </source>
</evidence>
<dbReference type="InterPro" id="IPR016032">
    <property type="entry name" value="Sig_transdc_resp-reg_C-effctor"/>
</dbReference>
<reference evidence="8 9" key="1">
    <citation type="submission" date="2019-09" db="EMBL/GenBank/DDBJ databases">
        <title>Genome Sequence of Larkinella sp MA1.</title>
        <authorList>
            <person name="Srinivasan S."/>
        </authorList>
    </citation>
    <scope>NUCLEOTIDE SEQUENCE [LARGE SCALE GENOMIC DNA]</scope>
    <source>
        <strain evidence="8 9">MA1</strain>
    </source>
</reference>
<dbReference type="EMBL" id="VTWS01000002">
    <property type="protein sequence ID" value="KAA9355272.1"/>
    <property type="molecule type" value="Genomic_DNA"/>
</dbReference>
<feature type="domain" description="Response regulatory" evidence="7">
    <location>
        <begin position="2"/>
        <end position="119"/>
    </location>
</feature>
<protein>
    <submittedName>
        <fullName evidence="8">Response regulator transcription factor</fullName>
    </submittedName>
</protein>
<gene>
    <name evidence="8" type="ORF">F0P93_11895</name>
</gene>
<proteinExistence type="predicted"/>
<dbReference type="SUPFAM" id="SSF46894">
    <property type="entry name" value="C-terminal effector domain of the bipartite response regulators"/>
    <property type="match status" value="1"/>
</dbReference>
<dbReference type="PANTHER" id="PTHR43214:SF41">
    <property type="entry name" value="NITRATE_NITRITE RESPONSE REGULATOR PROTEIN NARP"/>
    <property type="match status" value="1"/>
</dbReference>
<dbReference type="Pfam" id="PF00072">
    <property type="entry name" value="Response_reg"/>
    <property type="match status" value="1"/>
</dbReference>
<evidence type="ECO:0000259" key="7">
    <source>
        <dbReference type="PROSITE" id="PS50110"/>
    </source>
</evidence>
<evidence type="ECO:0000256" key="4">
    <source>
        <dbReference type="ARBA" id="ARBA00023163"/>
    </source>
</evidence>
<evidence type="ECO:0000256" key="1">
    <source>
        <dbReference type="ARBA" id="ARBA00022553"/>
    </source>
</evidence>
<dbReference type="CDD" id="cd17535">
    <property type="entry name" value="REC_NarL-like"/>
    <property type="match status" value="1"/>
</dbReference>
<comment type="caution">
    <text evidence="8">The sequence shown here is derived from an EMBL/GenBank/DDBJ whole genome shotgun (WGS) entry which is preliminary data.</text>
</comment>
<dbReference type="InterPro" id="IPR039420">
    <property type="entry name" value="WalR-like"/>
</dbReference>
<dbReference type="SMART" id="SM00421">
    <property type="entry name" value="HTH_LUXR"/>
    <property type="match status" value="1"/>
</dbReference>
<dbReference type="Pfam" id="PF00196">
    <property type="entry name" value="GerE"/>
    <property type="match status" value="1"/>
</dbReference>
<sequence length="213" mass="23704">MRILVAEDHRILLESISMLLSSIDGIEVVGKYTNGRQVLTALEVEKGIDLVVSDLQMPVMGGIELTLQIRAHFPDVKICLLTVADQPEAIKEALRAGADGYVLKSAEREDLETALKTICEGRKFYSDAVLMQLAHDPVQELNPAVDKPQKITITQRELEVLKLIAQEFSGTQIAEKLFISPTTVETHRKHLMQKLGTQTTIGLVKYAIKFQLI</sequence>
<dbReference type="GO" id="GO:0006355">
    <property type="term" value="P:regulation of DNA-templated transcription"/>
    <property type="evidence" value="ECO:0007669"/>
    <property type="project" value="InterPro"/>
</dbReference>
<dbReference type="InterPro" id="IPR011006">
    <property type="entry name" value="CheY-like_superfamily"/>
</dbReference>
<evidence type="ECO:0000259" key="6">
    <source>
        <dbReference type="PROSITE" id="PS50043"/>
    </source>
</evidence>
<dbReference type="GO" id="GO:0003677">
    <property type="term" value="F:DNA binding"/>
    <property type="evidence" value="ECO:0007669"/>
    <property type="project" value="UniProtKB-KW"/>
</dbReference>
<dbReference type="PROSITE" id="PS50043">
    <property type="entry name" value="HTH_LUXR_2"/>
    <property type="match status" value="1"/>
</dbReference>
<dbReference type="SUPFAM" id="SSF52172">
    <property type="entry name" value="CheY-like"/>
    <property type="match status" value="1"/>
</dbReference>
<evidence type="ECO:0000256" key="2">
    <source>
        <dbReference type="ARBA" id="ARBA00023015"/>
    </source>
</evidence>
<dbReference type="PANTHER" id="PTHR43214">
    <property type="entry name" value="TWO-COMPONENT RESPONSE REGULATOR"/>
    <property type="match status" value="1"/>
</dbReference>
<dbReference type="PRINTS" id="PR00038">
    <property type="entry name" value="HTHLUXR"/>
</dbReference>
<feature type="domain" description="HTH luxR-type" evidence="6">
    <location>
        <begin position="146"/>
        <end position="211"/>
    </location>
</feature>
<accession>A0A5N1JJF2</accession>
<keyword evidence="2" id="KW-0805">Transcription regulation</keyword>
<dbReference type="Proteomes" id="UP000326344">
    <property type="component" value="Unassembled WGS sequence"/>
</dbReference>
<dbReference type="PROSITE" id="PS50110">
    <property type="entry name" value="RESPONSE_REGULATORY"/>
    <property type="match status" value="1"/>
</dbReference>
<dbReference type="AlphaFoldDB" id="A0A5N1JJF2"/>
<dbReference type="InterPro" id="IPR001789">
    <property type="entry name" value="Sig_transdc_resp-reg_receiver"/>
</dbReference>
<dbReference type="InterPro" id="IPR058245">
    <property type="entry name" value="NreC/VraR/RcsB-like_REC"/>
</dbReference>
<evidence type="ECO:0000256" key="3">
    <source>
        <dbReference type="ARBA" id="ARBA00023125"/>
    </source>
</evidence>
<keyword evidence="9" id="KW-1185">Reference proteome</keyword>
<dbReference type="Gene3D" id="3.40.50.2300">
    <property type="match status" value="1"/>
</dbReference>
<dbReference type="InterPro" id="IPR000792">
    <property type="entry name" value="Tscrpt_reg_LuxR_C"/>
</dbReference>
<keyword evidence="3" id="KW-0238">DNA-binding</keyword>
<dbReference type="SMART" id="SM00448">
    <property type="entry name" value="REC"/>
    <property type="match status" value="1"/>
</dbReference>
<organism evidence="8 9">
    <name type="scientific">Larkinella humicola</name>
    <dbReference type="NCBI Taxonomy" id="2607654"/>
    <lineage>
        <taxon>Bacteria</taxon>
        <taxon>Pseudomonadati</taxon>
        <taxon>Bacteroidota</taxon>
        <taxon>Cytophagia</taxon>
        <taxon>Cytophagales</taxon>
        <taxon>Spirosomataceae</taxon>
        <taxon>Larkinella</taxon>
    </lineage>
</organism>
<evidence type="ECO:0000313" key="9">
    <source>
        <dbReference type="Proteomes" id="UP000326344"/>
    </source>
</evidence>
<keyword evidence="4" id="KW-0804">Transcription</keyword>
<dbReference type="RefSeq" id="WP_150876603.1">
    <property type="nucleotide sequence ID" value="NZ_VTWS01000002.1"/>
</dbReference>
<evidence type="ECO:0000256" key="5">
    <source>
        <dbReference type="PROSITE-ProRule" id="PRU00169"/>
    </source>
</evidence>